<comment type="caution">
    <text evidence="2">The sequence shown here is derived from an EMBL/GenBank/DDBJ whole genome shotgun (WGS) entry which is preliminary data.</text>
</comment>
<accession>A0A9D7SSM0</accession>
<dbReference type="InterPro" id="IPR024311">
    <property type="entry name" value="Lipocalin-like"/>
</dbReference>
<gene>
    <name evidence="2" type="ORF">IPP15_08230</name>
</gene>
<proteinExistence type="predicted"/>
<evidence type="ECO:0000313" key="3">
    <source>
        <dbReference type="Proteomes" id="UP000808337"/>
    </source>
</evidence>
<dbReference type="Pfam" id="PF13648">
    <property type="entry name" value="Lipocalin_4"/>
    <property type="match status" value="1"/>
</dbReference>
<dbReference type="Proteomes" id="UP000808337">
    <property type="component" value="Unassembled WGS sequence"/>
</dbReference>
<evidence type="ECO:0000313" key="2">
    <source>
        <dbReference type="EMBL" id="MBK9982398.1"/>
    </source>
</evidence>
<dbReference type="EMBL" id="JADKGY010000006">
    <property type="protein sequence ID" value="MBK9982398.1"/>
    <property type="molecule type" value="Genomic_DNA"/>
</dbReference>
<dbReference type="PROSITE" id="PS51257">
    <property type="entry name" value="PROKAR_LIPOPROTEIN"/>
    <property type="match status" value="1"/>
</dbReference>
<name>A0A9D7SSM0_9BACT</name>
<protein>
    <submittedName>
        <fullName evidence="2">Lipocalin family protein</fullName>
    </submittedName>
</protein>
<evidence type="ECO:0000259" key="1">
    <source>
        <dbReference type="Pfam" id="PF13648"/>
    </source>
</evidence>
<reference evidence="2 3" key="1">
    <citation type="submission" date="2020-10" db="EMBL/GenBank/DDBJ databases">
        <title>Connecting structure to function with the recovery of over 1000 high-quality activated sludge metagenome-assembled genomes encoding full-length rRNA genes using long-read sequencing.</title>
        <authorList>
            <person name="Singleton C.M."/>
            <person name="Petriglieri F."/>
            <person name="Kristensen J.M."/>
            <person name="Kirkegaard R.H."/>
            <person name="Michaelsen T.Y."/>
            <person name="Andersen M.H."/>
            <person name="Karst S.M."/>
            <person name="Dueholm M.S."/>
            <person name="Nielsen P.H."/>
            <person name="Albertsen M."/>
        </authorList>
    </citation>
    <scope>NUCLEOTIDE SEQUENCE [LARGE SCALE GENOMIC DNA]</scope>
    <source>
        <strain evidence="2">Ribe_18-Q3-R11-54_MAXAC.273</strain>
    </source>
</reference>
<sequence length="138" mass="15383">MKTTIFVGLALFVTLLMACKKDPEISNCAKLEGIWQCESWKEDSIQFLGATLAITASELTFKVLTGDQGDYEWNTDNLIGAQNMIIGSYVVNTDCDQVNLTPKGGTAYDTYDFHFDGDVLVMEGTINSVLRELQLRRK</sequence>
<organism evidence="2 3">
    <name type="scientific">Candidatus Opimibacter skivensis</name>
    <dbReference type="NCBI Taxonomy" id="2982028"/>
    <lineage>
        <taxon>Bacteria</taxon>
        <taxon>Pseudomonadati</taxon>
        <taxon>Bacteroidota</taxon>
        <taxon>Saprospiria</taxon>
        <taxon>Saprospirales</taxon>
        <taxon>Saprospiraceae</taxon>
        <taxon>Candidatus Opimibacter</taxon>
    </lineage>
</organism>
<dbReference type="AlphaFoldDB" id="A0A9D7SSM0"/>
<feature type="domain" description="Lipocalin-like" evidence="1">
    <location>
        <begin position="31"/>
        <end position="121"/>
    </location>
</feature>